<dbReference type="Gene3D" id="1.10.287.10">
    <property type="entry name" value="S15/NS1, RNA-binding"/>
    <property type="match status" value="1"/>
</dbReference>
<comment type="caution">
    <text evidence="5">The sequence shown here is derived from an EMBL/GenBank/DDBJ whole genome shotgun (WGS) entry which is preliminary data.</text>
</comment>
<keyword evidence="3" id="KW-0687">Ribonucleoprotein</keyword>
<keyword evidence="6" id="KW-1185">Reference proteome</keyword>
<dbReference type="PANTHER" id="PTHR47546">
    <property type="entry name" value="S15/NS1, RNA-BINDING PROTEIN"/>
    <property type="match status" value="1"/>
</dbReference>
<comment type="similarity">
    <text evidence="1">Belongs to the universal ribosomal protein uS15 family.</text>
</comment>
<dbReference type="GO" id="GO:0003735">
    <property type="term" value="F:structural constituent of ribosome"/>
    <property type="evidence" value="ECO:0007669"/>
    <property type="project" value="InterPro"/>
</dbReference>
<sequence>MAVITARLLHLRPILRPHPYPLHHFSSSPPPDPPDPTPPPSPSPEPSISSYLSDVKATLRREPPPQNRPQTPRKPLSFSNPTPHQTPPPSRVDSLDEIRRNLSAFRSRSAPPPPSSGQYISLQELYKRNVIPNSDASNTTTSSDSNSASVTPNIGQSFDTIRESLRQLRSTSPAAKIQNDPRGKPFDPISLARFKETLKHQNVDPMIVGGSDSLPTSIFGKEKISGDDNVGGEAAMRTAFVKMYDVEELGKKLKMLRPEKKKGKWFSLHELNERLAKLREVEEKEYQGRVGGASFKDLRDTLLQLKKSDEEQVKNKTAQRLGVLSQLGVTPTYMLSPPKDNLVEKIMEKIAYVSTETMETYPLKDQGSSYANAQNSEYFHPDNMSSAEKLKLELKKVRDEFKMSESDCGSARVQGKWFQPLYFAQLTTKIKHLSTVLQKKDKHSRKGLQAMVQRRKKLLKYLRRTDWDSYSLVLSKLGLRDNPDIKA</sequence>
<evidence type="ECO:0000256" key="2">
    <source>
        <dbReference type="ARBA" id="ARBA00022980"/>
    </source>
</evidence>
<dbReference type="AlphaFoldDB" id="A0AAV6XKR3"/>
<protein>
    <recommendedName>
        <fullName evidence="7">30S ribosomal protein S15, chloroplastic</fullName>
    </recommendedName>
</protein>
<dbReference type="InterPro" id="IPR000589">
    <property type="entry name" value="Ribosomal_uS15"/>
</dbReference>
<keyword evidence="2" id="KW-0689">Ribosomal protein</keyword>
<dbReference type="GO" id="GO:0006412">
    <property type="term" value="P:translation"/>
    <property type="evidence" value="ECO:0007669"/>
    <property type="project" value="InterPro"/>
</dbReference>
<feature type="compositionally biased region" description="Low complexity" evidence="4">
    <location>
        <begin position="133"/>
        <end position="149"/>
    </location>
</feature>
<dbReference type="PANTHER" id="PTHR47546:SF3">
    <property type="entry name" value="30S RIBOSOMAL PROTEIN S15, CHLOROPLASTIC"/>
    <property type="match status" value="1"/>
</dbReference>
<dbReference type="Proteomes" id="UP000826271">
    <property type="component" value="Unassembled WGS sequence"/>
</dbReference>
<name>A0AAV6XKR3_9LAMI</name>
<evidence type="ECO:0000256" key="3">
    <source>
        <dbReference type="ARBA" id="ARBA00023274"/>
    </source>
</evidence>
<dbReference type="CDD" id="cd00353">
    <property type="entry name" value="Ribosomal_S15p_S13e"/>
    <property type="match status" value="1"/>
</dbReference>
<dbReference type="SMART" id="SM01387">
    <property type="entry name" value="Ribosomal_S15"/>
    <property type="match status" value="1"/>
</dbReference>
<feature type="region of interest" description="Disordered" evidence="4">
    <location>
        <begin position="22"/>
        <end position="94"/>
    </location>
</feature>
<evidence type="ECO:0008006" key="7">
    <source>
        <dbReference type="Google" id="ProtNLM"/>
    </source>
</evidence>
<accession>A0AAV6XKR3</accession>
<evidence type="ECO:0000256" key="4">
    <source>
        <dbReference type="SAM" id="MobiDB-lite"/>
    </source>
</evidence>
<dbReference type="EMBL" id="WHWC01000007">
    <property type="protein sequence ID" value="KAG8379750.1"/>
    <property type="molecule type" value="Genomic_DNA"/>
</dbReference>
<dbReference type="GO" id="GO:0005840">
    <property type="term" value="C:ribosome"/>
    <property type="evidence" value="ECO:0007669"/>
    <property type="project" value="UniProtKB-KW"/>
</dbReference>
<dbReference type="Pfam" id="PF00312">
    <property type="entry name" value="Ribosomal_S15"/>
    <property type="match status" value="1"/>
</dbReference>
<reference evidence="5" key="1">
    <citation type="submission" date="2019-10" db="EMBL/GenBank/DDBJ databases">
        <authorList>
            <person name="Zhang R."/>
            <person name="Pan Y."/>
            <person name="Wang J."/>
            <person name="Ma R."/>
            <person name="Yu S."/>
        </authorList>
    </citation>
    <scope>NUCLEOTIDE SEQUENCE</scope>
    <source>
        <strain evidence="5">LA-IB0</strain>
        <tissue evidence="5">Leaf</tissue>
    </source>
</reference>
<organism evidence="5 6">
    <name type="scientific">Buddleja alternifolia</name>
    <dbReference type="NCBI Taxonomy" id="168488"/>
    <lineage>
        <taxon>Eukaryota</taxon>
        <taxon>Viridiplantae</taxon>
        <taxon>Streptophyta</taxon>
        <taxon>Embryophyta</taxon>
        <taxon>Tracheophyta</taxon>
        <taxon>Spermatophyta</taxon>
        <taxon>Magnoliopsida</taxon>
        <taxon>eudicotyledons</taxon>
        <taxon>Gunneridae</taxon>
        <taxon>Pentapetalae</taxon>
        <taxon>asterids</taxon>
        <taxon>lamiids</taxon>
        <taxon>Lamiales</taxon>
        <taxon>Scrophulariaceae</taxon>
        <taxon>Buddlejeae</taxon>
        <taxon>Buddleja</taxon>
    </lineage>
</organism>
<feature type="compositionally biased region" description="Pro residues" evidence="4">
    <location>
        <begin position="28"/>
        <end position="45"/>
    </location>
</feature>
<evidence type="ECO:0000256" key="1">
    <source>
        <dbReference type="ARBA" id="ARBA00008434"/>
    </source>
</evidence>
<dbReference type="GO" id="GO:1990904">
    <property type="term" value="C:ribonucleoprotein complex"/>
    <property type="evidence" value="ECO:0007669"/>
    <property type="project" value="UniProtKB-KW"/>
</dbReference>
<feature type="region of interest" description="Disordered" evidence="4">
    <location>
        <begin position="132"/>
        <end position="154"/>
    </location>
</feature>
<dbReference type="SUPFAM" id="SSF47060">
    <property type="entry name" value="S15/NS1 RNA-binding domain"/>
    <property type="match status" value="1"/>
</dbReference>
<dbReference type="InterPro" id="IPR009068">
    <property type="entry name" value="uS15_NS1_RNA-bd_sf"/>
</dbReference>
<gene>
    <name evidence="5" type="ORF">BUALT_Bualt07G0121800</name>
</gene>
<proteinExistence type="inferred from homology"/>
<evidence type="ECO:0000313" key="6">
    <source>
        <dbReference type="Proteomes" id="UP000826271"/>
    </source>
</evidence>
<evidence type="ECO:0000313" key="5">
    <source>
        <dbReference type="EMBL" id="KAG8379750.1"/>
    </source>
</evidence>